<dbReference type="Proteomes" id="UP001055072">
    <property type="component" value="Unassembled WGS sequence"/>
</dbReference>
<proteinExistence type="predicted"/>
<keyword evidence="2" id="KW-1185">Reference proteome</keyword>
<accession>A0ACB8UKA8</accession>
<evidence type="ECO:0000313" key="2">
    <source>
        <dbReference type="Proteomes" id="UP001055072"/>
    </source>
</evidence>
<evidence type="ECO:0000313" key="1">
    <source>
        <dbReference type="EMBL" id="KAI0094882.1"/>
    </source>
</evidence>
<dbReference type="EMBL" id="MU274900">
    <property type="protein sequence ID" value="KAI0094882.1"/>
    <property type="molecule type" value="Genomic_DNA"/>
</dbReference>
<protein>
    <submittedName>
        <fullName evidence="1">Kinase-like domain-containing protein</fullName>
    </submittedName>
</protein>
<sequence>MQQTHGPHTHQNGYTTTNYIQNTHHQPPPQVIPQNTDSQPPHPSSHRNAPPQHQHKESVTVIGIPSVTIQDGELAVGDAQSSSTRSYTPLKVVGDGSFGTVWLCDWHGTLPPNTPLSAMQCGAGARPEYAGRRLVAVKRMKRRWEGGWDECKRLKELESLRAIPYHPNIIPLYDFFLLPATKELYFVFESMEGNLYQLIKTRKGKPLAGGLVSSIFSQVVQGLHHIHSSGYFHRDMKPENLLVTTTGLYDYRSVARDAPPDAPSERDVVVIIKLADFGLARETNSSPPYTEYVSTRWYRAPEVLLKSRNYSNPVDMWALGTIMAELVNLRPLFPGQSEIDQVARICEVLGDPVEDYGLDSRGKPVGGGKWPQGVRMARNVGFAFQPMQPRNIYDMFDRNVPLKLIDCIVDLLKYNPDIRLSSLDCLQHPYLLETAPRNSPPGPPTLPVARNPAAEASRAQARTGNVGHGVNGSNTSLPSIAPRNVPPSHSHPDGIPKMHPPIVHIPPHPALPEVTSSHRSSFYDSGFASVHSRTRSVSTSQTSEYSSDLYSPRSSDIAHHEAQRAPFGPGARYPEDRVQGWAQQQARLQQQQGWDPMDVMPQVEMPNQTAYVTAQHHPMDIQQSPMAREYPSRPPIEQEPPQDTATSQGPPQNNKFPKLFGKKHSKWGLGMFGHGDKHQNSLPPVQENGVANHVQSLKRRDSGSTDSRSMSELDVSRAQQIEDPKQRKKEQERAAKEIQREAERQRRARVEKMQREQARQVMKNRGRLAQNNPQQEIEWLSGPQIAALPAIDKGKQPAATGPIRQAQSHGASSMTVNAAGGSFKGASASPVVPSPKDVSFARANEWHRENGRLAKARRRDFDDDHSMSSDRHTGRASVISFATIDSDPGPAGRASHSGHFVGRMQSMNSLRSNPDGFTTSTGQSPASTSMEQQLVNDFHLRASVDSASISDGGSPQPLPMHMLTLSSPKPWARSRSDMSSSTTVDHTRTDDRLSSPSVVSPQPRPHYQLGPSSPYDTISTGGVYGPPSPGLAPKSAINPIFKVSSYPSTLDRPALSLSSTSLPPFSQLEAVADGEYPPLSPMSFTIPEEEIAGEDSDALFQ</sequence>
<gene>
    <name evidence="1" type="ORF">BDY19DRAFT_901960</name>
</gene>
<organism evidence="1 2">
    <name type="scientific">Irpex rosettiformis</name>
    <dbReference type="NCBI Taxonomy" id="378272"/>
    <lineage>
        <taxon>Eukaryota</taxon>
        <taxon>Fungi</taxon>
        <taxon>Dikarya</taxon>
        <taxon>Basidiomycota</taxon>
        <taxon>Agaricomycotina</taxon>
        <taxon>Agaricomycetes</taxon>
        <taxon>Polyporales</taxon>
        <taxon>Irpicaceae</taxon>
        <taxon>Irpex</taxon>
    </lineage>
</organism>
<name>A0ACB8UKA8_9APHY</name>
<reference evidence="1" key="1">
    <citation type="journal article" date="2021" name="Environ. Microbiol.">
        <title>Gene family expansions and transcriptome signatures uncover fungal adaptations to wood decay.</title>
        <authorList>
            <person name="Hage H."/>
            <person name="Miyauchi S."/>
            <person name="Viragh M."/>
            <person name="Drula E."/>
            <person name="Min B."/>
            <person name="Chaduli D."/>
            <person name="Navarro D."/>
            <person name="Favel A."/>
            <person name="Norest M."/>
            <person name="Lesage-Meessen L."/>
            <person name="Balint B."/>
            <person name="Merenyi Z."/>
            <person name="de Eugenio L."/>
            <person name="Morin E."/>
            <person name="Martinez A.T."/>
            <person name="Baldrian P."/>
            <person name="Stursova M."/>
            <person name="Martinez M.J."/>
            <person name="Novotny C."/>
            <person name="Magnuson J.K."/>
            <person name="Spatafora J.W."/>
            <person name="Maurice S."/>
            <person name="Pangilinan J."/>
            <person name="Andreopoulos W."/>
            <person name="LaButti K."/>
            <person name="Hundley H."/>
            <person name="Na H."/>
            <person name="Kuo A."/>
            <person name="Barry K."/>
            <person name="Lipzen A."/>
            <person name="Henrissat B."/>
            <person name="Riley R."/>
            <person name="Ahrendt S."/>
            <person name="Nagy L.G."/>
            <person name="Grigoriev I.V."/>
            <person name="Martin F."/>
            <person name="Rosso M.N."/>
        </authorList>
    </citation>
    <scope>NUCLEOTIDE SEQUENCE</scope>
    <source>
        <strain evidence="1">CBS 384.51</strain>
    </source>
</reference>
<comment type="caution">
    <text evidence="1">The sequence shown here is derived from an EMBL/GenBank/DDBJ whole genome shotgun (WGS) entry which is preliminary data.</text>
</comment>